<accession>A0A0V1D624</accession>
<reference evidence="1 2" key="1">
    <citation type="submission" date="2015-01" db="EMBL/GenBank/DDBJ databases">
        <title>Evolution of Trichinella species and genotypes.</title>
        <authorList>
            <person name="Korhonen P.K."/>
            <person name="Edoardo P."/>
            <person name="Giuseppe L.R."/>
            <person name="Gasser R.B."/>
        </authorList>
    </citation>
    <scope>NUCLEOTIDE SEQUENCE [LARGE SCALE GENOMIC DNA]</scope>
    <source>
        <strain evidence="1">ISS120</strain>
    </source>
</reference>
<name>A0A0V1D624_TRIBR</name>
<dbReference type="OrthoDB" id="10282821at2759"/>
<dbReference type="AlphaFoldDB" id="A0A0V1D624"/>
<evidence type="ECO:0000313" key="2">
    <source>
        <dbReference type="Proteomes" id="UP000054653"/>
    </source>
</evidence>
<evidence type="ECO:0000313" key="1">
    <source>
        <dbReference type="EMBL" id="KRY56838.1"/>
    </source>
</evidence>
<keyword evidence="2" id="KW-1185">Reference proteome</keyword>
<protein>
    <submittedName>
        <fullName evidence="1">Uncharacterized protein</fullName>
    </submittedName>
</protein>
<dbReference type="EMBL" id="JYDI01000038">
    <property type="protein sequence ID" value="KRY56838.1"/>
    <property type="molecule type" value="Genomic_DNA"/>
</dbReference>
<proteinExistence type="predicted"/>
<organism evidence="1 2">
    <name type="scientific">Trichinella britovi</name>
    <name type="common">Parasitic roundworm</name>
    <dbReference type="NCBI Taxonomy" id="45882"/>
    <lineage>
        <taxon>Eukaryota</taxon>
        <taxon>Metazoa</taxon>
        <taxon>Ecdysozoa</taxon>
        <taxon>Nematoda</taxon>
        <taxon>Enoplea</taxon>
        <taxon>Dorylaimia</taxon>
        <taxon>Trichinellida</taxon>
        <taxon>Trichinellidae</taxon>
        <taxon>Trichinella</taxon>
    </lineage>
</organism>
<comment type="caution">
    <text evidence="1">The sequence shown here is derived from an EMBL/GenBank/DDBJ whole genome shotgun (WGS) entry which is preliminary data.</text>
</comment>
<sequence>MGSKKYGENKQVDDGGRRRTAFGWAEKWDCGAERRILRRCRMRSAARLEKLLTIQSFDVTKLRKVLPGTALAGGSTSDRCSSTIVIGQVDRPQRQHNMHTTKLLYQLHRKQLMKKCAFSDGRQNDEVGFDWTETSSARRHRQSNSWLVAQNLFRGQCVRIILVQMYSLQRKQAVSRCSSSKHPDQY</sequence>
<gene>
    <name evidence="1" type="ORF">T03_14197</name>
</gene>
<dbReference type="Proteomes" id="UP000054653">
    <property type="component" value="Unassembled WGS sequence"/>
</dbReference>